<evidence type="ECO:0000313" key="4">
    <source>
        <dbReference type="Proteomes" id="UP001306508"/>
    </source>
</evidence>
<dbReference type="SUPFAM" id="SSF54197">
    <property type="entry name" value="HIT-like"/>
    <property type="match status" value="1"/>
</dbReference>
<dbReference type="EMBL" id="JAWIZZ010000053">
    <property type="protein sequence ID" value="KAK5778367.1"/>
    <property type="molecule type" value="Genomic_DNA"/>
</dbReference>
<comment type="caution">
    <text evidence="3">The sequence shown here is derived from an EMBL/GenBank/DDBJ whole genome shotgun (WGS) entry which is preliminary data.</text>
</comment>
<dbReference type="InterPro" id="IPR040194">
    <property type="entry name" value="Cwf19-like"/>
</dbReference>
<name>A0AAN8A6A7_9SACH</name>
<dbReference type="Pfam" id="PF04677">
    <property type="entry name" value="CwfJ_C_1"/>
    <property type="match status" value="1"/>
</dbReference>
<dbReference type="GO" id="GO:0071014">
    <property type="term" value="C:post-mRNA release spliceosomal complex"/>
    <property type="evidence" value="ECO:0007669"/>
    <property type="project" value="TreeGrafter"/>
</dbReference>
<dbReference type="InterPro" id="IPR006767">
    <property type="entry name" value="Cwf19-like_C_dom-2"/>
</dbReference>
<feature type="domain" description="Cwf19-like protein C-terminal" evidence="1">
    <location>
        <begin position="413"/>
        <end position="496"/>
    </location>
</feature>
<dbReference type="InterPro" id="IPR036265">
    <property type="entry name" value="HIT-like_sf"/>
</dbReference>
<evidence type="ECO:0000259" key="1">
    <source>
        <dbReference type="Pfam" id="PF04676"/>
    </source>
</evidence>
<dbReference type="PANTHER" id="PTHR12072">
    <property type="entry name" value="CWF19, CELL CYCLE CONTROL PROTEIN"/>
    <property type="match status" value="1"/>
</dbReference>
<dbReference type="GO" id="GO:0061632">
    <property type="term" value="F:RNA lariat debranching enzyme activator activity"/>
    <property type="evidence" value="ECO:0007669"/>
    <property type="project" value="TreeGrafter"/>
</dbReference>
<dbReference type="AlphaFoldDB" id="A0AAN8A6A7"/>
<feature type="domain" description="Cwf19-like C-terminal" evidence="2">
    <location>
        <begin position="246"/>
        <end position="377"/>
    </location>
</feature>
<sequence>MNKVLILHTSAEDLEVTVNKVKKVNSKNGPFDYCIIFSDKNIYQSIRDFISDDLPVFILFNSETNLTSCESEYDHPLDKIINFHGYGVYKLENGLTLAYFTYNADNMSSHISNIKEKLKTVAICNIDILITYEWGRNMSEVTERFKGLSIVDTVAEKFQPKYHFSFSDTSEFVEYGPFIWRSSGTLSRFLNVPQYGKGRKWAYAFQIDPSKPHIGVFPGNILDNPYEITCKKRQSNELLSKTRPKKDTKKRKILPEMCHFCFYNKDLQDHMIISINDKSYVTIAKGPLSLPSGDMPFSGHCLVIPIEHIPKLNNNYSPDARLFESQLYKEMIGYEKSIITMNYRKFGMCSIVFEINSERSIHYHKQIVPIPKHLILKFQNSLDRQCHYNNERVRGNAKLNFKEYNIEDLEFKNILDNSKSNYIQFSVYETSEVEPRIFLAQFQLHERLDLQFGRRVLAYLLNLPKRVKWDSPECLQTPEEETSEVEKFQQAYRDYDIASN</sequence>
<protein>
    <submittedName>
        <fullName evidence="3">Uncharacterized protein</fullName>
    </submittedName>
</protein>
<keyword evidence="4" id="KW-1185">Reference proteome</keyword>
<evidence type="ECO:0000259" key="2">
    <source>
        <dbReference type="Pfam" id="PF04677"/>
    </source>
</evidence>
<dbReference type="PANTHER" id="PTHR12072:SF4">
    <property type="entry name" value="CWF19-LIKE PROTEIN 1"/>
    <property type="match status" value="1"/>
</dbReference>
<dbReference type="InterPro" id="IPR006768">
    <property type="entry name" value="Cwf19-like_C_dom-1"/>
</dbReference>
<organism evidence="3 4">
    <name type="scientific">Arxiozyma heterogenica</name>
    <dbReference type="NCBI Taxonomy" id="278026"/>
    <lineage>
        <taxon>Eukaryota</taxon>
        <taxon>Fungi</taxon>
        <taxon>Dikarya</taxon>
        <taxon>Ascomycota</taxon>
        <taxon>Saccharomycotina</taxon>
        <taxon>Saccharomycetes</taxon>
        <taxon>Saccharomycetales</taxon>
        <taxon>Saccharomycetaceae</taxon>
        <taxon>Arxiozyma</taxon>
    </lineage>
</organism>
<dbReference type="Pfam" id="PF04676">
    <property type="entry name" value="CwfJ_C_2"/>
    <property type="match status" value="1"/>
</dbReference>
<gene>
    <name evidence="3" type="ORF">RI543_004028</name>
</gene>
<proteinExistence type="predicted"/>
<reference evidence="4" key="1">
    <citation type="submission" date="2023-07" db="EMBL/GenBank/DDBJ databases">
        <title>A draft genome of Kazachstania heterogenica Y-27499.</title>
        <authorList>
            <person name="Donic C."/>
            <person name="Kralova J.S."/>
            <person name="Fidel L."/>
            <person name="Ben-Dor S."/>
            <person name="Jung S."/>
        </authorList>
    </citation>
    <scope>NUCLEOTIDE SEQUENCE [LARGE SCALE GENOMIC DNA]</scope>
    <source>
        <strain evidence="4">Y27499</strain>
    </source>
</reference>
<accession>A0AAN8A6A7</accession>
<dbReference type="Proteomes" id="UP001306508">
    <property type="component" value="Unassembled WGS sequence"/>
</dbReference>
<dbReference type="GO" id="GO:0000398">
    <property type="term" value="P:mRNA splicing, via spliceosome"/>
    <property type="evidence" value="ECO:0007669"/>
    <property type="project" value="TreeGrafter"/>
</dbReference>
<evidence type="ECO:0000313" key="3">
    <source>
        <dbReference type="EMBL" id="KAK5778367.1"/>
    </source>
</evidence>